<dbReference type="RefSeq" id="WP_230222923.1">
    <property type="nucleotide sequence ID" value="NZ_JAJKFT010000010.1"/>
</dbReference>
<proteinExistence type="predicted"/>
<gene>
    <name evidence="2" type="ORF">LOC68_22525</name>
</gene>
<protein>
    <submittedName>
        <fullName evidence="2">Uncharacterized protein</fullName>
    </submittedName>
</protein>
<feature type="region of interest" description="Disordered" evidence="1">
    <location>
        <begin position="261"/>
        <end position="302"/>
    </location>
</feature>
<reference evidence="2" key="1">
    <citation type="submission" date="2021-11" db="EMBL/GenBank/DDBJ databases">
        <title>Genome sequence.</title>
        <authorList>
            <person name="Sun Q."/>
        </authorList>
    </citation>
    <scope>NUCLEOTIDE SEQUENCE</scope>
    <source>
        <strain evidence="2">JC732</strain>
    </source>
</reference>
<sequence>METIRGGEGWRNYLATAPLQSAIACQGLEAPSLATRRLLNEIALRFEETARNPNYRTVTASWEFQTLRNGLPEYAEDRVARQKARVAASVVRLVDALERTKQAAGWMKYLQLDDLQKIAQSKEELSPADHDILRKIAERMKEVDEDSKYHVISSMTGFAATRGALGKLTVLPADAPDPKSAQGVLKLADSDSAQGVKRLTDSKSAQGVVRLVDRKTIREKIEGLLGDLDKEHRERVQEVIEGLFRDSSQAEEVILLQFQEEPKPAETTLMPLENEPEPAKTTLLPLEANRTDKNGSREDDKD</sequence>
<comment type="caution">
    <text evidence="2">The sequence shown here is derived from an EMBL/GenBank/DDBJ whole genome shotgun (WGS) entry which is preliminary data.</text>
</comment>
<evidence type="ECO:0000313" key="2">
    <source>
        <dbReference type="EMBL" id="MCC9631178.1"/>
    </source>
</evidence>
<evidence type="ECO:0000256" key="1">
    <source>
        <dbReference type="SAM" id="MobiDB-lite"/>
    </source>
</evidence>
<dbReference type="PROSITE" id="PS51257">
    <property type="entry name" value="PROKAR_LIPOPROTEIN"/>
    <property type="match status" value="1"/>
</dbReference>
<feature type="compositionally biased region" description="Basic and acidic residues" evidence="1">
    <location>
        <begin position="289"/>
        <end position="302"/>
    </location>
</feature>
<dbReference type="EMBL" id="JAJKFT010000010">
    <property type="protein sequence ID" value="MCC9631178.1"/>
    <property type="molecule type" value="Genomic_DNA"/>
</dbReference>
<accession>A0A9X1MPX2</accession>
<name>A0A9X1MPX2_9BACT</name>
<dbReference type="Proteomes" id="UP001139103">
    <property type="component" value="Unassembled WGS sequence"/>
</dbReference>
<dbReference type="AlphaFoldDB" id="A0A9X1MPX2"/>
<keyword evidence="3" id="KW-1185">Reference proteome</keyword>
<organism evidence="2 3">
    <name type="scientific">Blastopirellula sediminis</name>
    <dbReference type="NCBI Taxonomy" id="2894196"/>
    <lineage>
        <taxon>Bacteria</taxon>
        <taxon>Pseudomonadati</taxon>
        <taxon>Planctomycetota</taxon>
        <taxon>Planctomycetia</taxon>
        <taxon>Pirellulales</taxon>
        <taxon>Pirellulaceae</taxon>
        <taxon>Blastopirellula</taxon>
    </lineage>
</organism>
<evidence type="ECO:0000313" key="3">
    <source>
        <dbReference type="Proteomes" id="UP001139103"/>
    </source>
</evidence>